<gene>
    <name evidence="2" type="ORF">Rmf_00520</name>
</gene>
<dbReference type="InterPro" id="IPR014085">
    <property type="entry name" value="Allophanate_hydrolase"/>
</dbReference>
<dbReference type="NCBIfam" id="TIGR02713">
    <property type="entry name" value="allophanate_hyd"/>
    <property type="match status" value="1"/>
</dbReference>
<dbReference type="PANTHER" id="PTHR11895:SF169">
    <property type="entry name" value="GLUTAMYL-TRNA(GLN) AMIDOTRANSFERASE"/>
    <property type="match status" value="1"/>
</dbReference>
<dbReference type="NCBIfam" id="NF006043">
    <property type="entry name" value="PRK08186.1"/>
    <property type="match status" value="1"/>
</dbReference>
<sequence>MSVPVDIAALPFTRAALHAAYAGGLAPGAVVTEALRRLDAAADPGIFLDTTAPDALAAEAAALPPFDPARFPLWGLPVAVKDNIAVAGRSMTAACPAFAHVPAEDAEAVRRLRAAGALVVGKANLDQFATGLVGVRTPYPVPRNAVAPDRVPGGSSSGSAVAVARGIVVLSLGTDTAGSGRVPAALNGIVGLKPSLGAVSTRGVVPACRSLDCVSVFATSVEDTWAGFRVLAGEDRADPFSRPIAWVEPGVVPVRIAIPAPADLHLDDDAARAAWAAARALLPAAQEAAITPLLDTAQLLYDGPWVAERAAAFGDFAKAHPGALHPVTQAIIGTADRFSAVDAFRGMYRLAEHRRAAEDFFARFDVLAVPSVPNFPTLAELVADPFAPNARLGTYTNFVNLLDLAALAVPGPARPDGLPAGITLIGPRGSDASLAALGMVFAARVADQGKARAA</sequence>
<dbReference type="InterPro" id="IPR036928">
    <property type="entry name" value="AS_sf"/>
</dbReference>
<evidence type="ECO:0000313" key="3">
    <source>
        <dbReference type="Proteomes" id="UP000831327"/>
    </source>
</evidence>
<dbReference type="Gene3D" id="3.90.1300.10">
    <property type="entry name" value="Amidase signature (AS) domain"/>
    <property type="match status" value="1"/>
</dbReference>
<dbReference type="SUPFAM" id="SSF75304">
    <property type="entry name" value="Amidase signature (AS) enzymes"/>
    <property type="match status" value="1"/>
</dbReference>
<name>A0ABN6NUI3_9PROT</name>
<proteinExistence type="predicted"/>
<dbReference type="Proteomes" id="UP000831327">
    <property type="component" value="Chromosome"/>
</dbReference>
<accession>A0ABN6NUI3</accession>
<dbReference type="InterPro" id="IPR000120">
    <property type="entry name" value="Amidase"/>
</dbReference>
<evidence type="ECO:0000313" key="2">
    <source>
        <dbReference type="EMBL" id="BDG70123.1"/>
    </source>
</evidence>
<dbReference type="Gene3D" id="1.20.58.1700">
    <property type="match status" value="1"/>
</dbReference>
<keyword evidence="3" id="KW-1185">Reference proteome</keyword>
<evidence type="ECO:0000259" key="1">
    <source>
        <dbReference type="Pfam" id="PF01425"/>
    </source>
</evidence>
<organism evidence="2 3">
    <name type="scientific">Roseomonas fluvialis</name>
    <dbReference type="NCBI Taxonomy" id="1750527"/>
    <lineage>
        <taxon>Bacteria</taxon>
        <taxon>Pseudomonadati</taxon>
        <taxon>Pseudomonadota</taxon>
        <taxon>Alphaproteobacteria</taxon>
        <taxon>Acetobacterales</taxon>
        <taxon>Roseomonadaceae</taxon>
        <taxon>Roseomonas</taxon>
    </lineage>
</organism>
<feature type="domain" description="Amidase" evidence="1">
    <location>
        <begin position="30"/>
        <end position="434"/>
    </location>
</feature>
<dbReference type="PANTHER" id="PTHR11895">
    <property type="entry name" value="TRANSAMIDASE"/>
    <property type="match status" value="1"/>
</dbReference>
<reference evidence="2 3" key="1">
    <citation type="journal article" date="2016" name="Microbes Environ.">
        <title>Phylogenetically diverse aerobic anoxygenic phototrophic bacteria isolated from epilithic biofilms in Tama river, Japan.</title>
        <authorList>
            <person name="Hirose S."/>
            <person name="Matsuura K."/>
            <person name="Haruta S."/>
        </authorList>
    </citation>
    <scope>NUCLEOTIDE SEQUENCE [LARGE SCALE GENOMIC DNA]</scope>
    <source>
        <strain evidence="2 3">S08</strain>
    </source>
</reference>
<dbReference type="RefSeq" id="WP_244457472.1">
    <property type="nucleotide sequence ID" value="NZ_AP025637.1"/>
</dbReference>
<dbReference type="EMBL" id="AP025637">
    <property type="protein sequence ID" value="BDG70123.1"/>
    <property type="molecule type" value="Genomic_DNA"/>
</dbReference>
<dbReference type="InterPro" id="IPR023631">
    <property type="entry name" value="Amidase_dom"/>
</dbReference>
<dbReference type="Pfam" id="PF01425">
    <property type="entry name" value="Amidase"/>
    <property type="match status" value="1"/>
</dbReference>
<protein>
    <recommendedName>
        <fullName evidence="1">Amidase domain-containing protein</fullName>
    </recommendedName>
</protein>